<reference evidence="1" key="1">
    <citation type="submission" date="2022-03" db="EMBL/GenBank/DDBJ databases">
        <authorList>
            <person name="Martin H S."/>
        </authorList>
    </citation>
    <scope>NUCLEOTIDE SEQUENCE</scope>
</reference>
<feature type="non-terminal residue" evidence="1">
    <location>
        <position position="73"/>
    </location>
</feature>
<organism evidence="1 2">
    <name type="scientific">Iphiclides podalirius</name>
    <name type="common">scarce swallowtail</name>
    <dbReference type="NCBI Taxonomy" id="110791"/>
    <lineage>
        <taxon>Eukaryota</taxon>
        <taxon>Metazoa</taxon>
        <taxon>Ecdysozoa</taxon>
        <taxon>Arthropoda</taxon>
        <taxon>Hexapoda</taxon>
        <taxon>Insecta</taxon>
        <taxon>Pterygota</taxon>
        <taxon>Neoptera</taxon>
        <taxon>Endopterygota</taxon>
        <taxon>Lepidoptera</taxon>
        <taxon>Glossata</taxon>
        <taxon>Ditrysia</taxon>
        <taxon>Papilionoidea</taxon>
        <taxon>Papilionidae</taxon>
        <taxon>Papilioninae</taxon>
        <taxon>Iphiclides</taxon>
    </lineage>
</organism>
<sequence length="73" mass="8165">MLCGRLNEASAEVRQAELLKPERSGNLAWRGVSGSCALPTGSRSWRRKASFPIGLNVRLANAWREEKVRLFLP</sequence>
<evidence type="ECO:0000313" key="1">
    <source>
        <dbReference type="EMBL" id="CAH2041411.1"/>
    </source>
</evidence>
<proteinExistence type="predicted"/>
<protein>
    <submittedName>
        <fullName evidence="1">Uncharacterized protein</fullName>
    </submittedName>
</protein>
<dbReference type="Proteomes" id="UP000837857">
    <property type="component" value="Chromosome 13"/>
</dbReference>
<keyword evidence="2" id="KW-1185">Reference proteome</keyword>
<name>A0ABN8HXZ9_9NEOP</name>
<accession>A0ABN8HXZ9</accession>
<gene>
    <name evidence="1" type="ORF">IPOD504_LOCUS3147</name>
</gene>
<dbReference type="EMBL" id="OW152825">
    <property type="protein sequence ID" value="CAH2041411.1"/>
    <property type="molecule type" value="Genomic_DNA"/>
</dbReference>
<evidence type="ECO:0000313" key="2">
    <source>
        <dbReference type="Proteomes" id="UP000837857"/>
    </source>
</evidence>